<evidence type="ECO:0000256" key="3">
    <source>
        <dbReference type="ARBA" id="ARBA00022723"/>
    </source>
</evidence>
<keyword evidence="8" id="KW-1185">Reference proteome</keyword>
<evidence type="ECO:0000256" key="4">
    <source>
        <dbReference type="ARBA" id="ARBA00023004"/>
    </source>
</evidence>
<dbReference type="InterPro" id="IPR001486">
    <property type="entry name" value="Hemoglobin_trunc"/>
</dbReference>
<protein>
    <submittedName>
        <fullName evidence="7">Group 1 truncated hemoglobin</fullName>
    </submittedName>
</protein>
<organism evidence="7 8">
    <name type="scientific">Agromyces bracchium</name>
    <dbReference type="NCBI Taxonomy" id="88376"/>
    <lineage>
        <taxon>Bacteria</taxon>
        <taxon>Bacillati</taxon>
        <taxon>Actinomycetota</taxon>
        <taxon>Actinomycetes</taxon>
        <taxon>Micrococcales</taxon>
        <taxon>Microbacteriaceae</taxon>
        <taxon>Agromyces</taxon>
    </lineage>
</organism>
<dbReference type="GO" id="GO:0046872">
    <property type="term" value="F:metal ion binding"/>
    <property type="evidence" value="ECO:0007669"/>
    <property type="project" value="UniProtKB-KW"/>
</dbReference>
<dbReference type="Pfam" id="PF01152">
    <property type="entry name" value="Bac_globin"/>
    <property type="match status" value="1"/>
</dbReference>
<dbReference type="GO" id="GO:0019825">
    <property type="term" value="F:oxygen binding"/>
    <property type="evidence" value="ECO:0007669"/>
    <property type="project" value="InterPro"/>
</dbReference>
<dbReference type="InterPro" id="IPR009050">
    <property type="entry name" value="Globin-like_sf"/>
</dbReference>
<keyword evidence="4 5" id="KW-0408">Iron</keyword>
<keyword evidence="3 5" id="KW-0479">Metal-binding</keyword>
<dbReference type="EMBL" id="WMLB01000034">
    <property type="protein sequence ID" value="MTH69721.1"/>
    <property type="molecule type" value="Genomic_DNA"/>
</dbReference>
<dbReference type="Gene3D" id="1.10.490.10">
    <property type="entry name" value="Globins"/>
    <property type="match status" value="1"/>
</dbReference>
<evidence type="ECO:0000313" key="8">
    <source>
        <dbReference type="Proteomes" id="UP000433071"/>
    </source>
</evidence>
<keyword evidence="1" id="KW-0813">Transport</keyword>
<feature type="binding site" description="distal binding residue" evidence="5">
    <location>
        <position position="69"/>
    </location>
    <ligand>
        <name>heme</name>
        <dbReference type="ChEBI" id="CHEBI:30413"/>
    </ligand>
    <ligandPart>
        <name>Fe</name>
        <dbReference type="ChEBI" id="CHEBI:18248"/>
    </ligandPart>
</feature>
<feature type="region of interest" description="Disordered" evidence="6">
    <location>
        <begin position="1"/>
        <end position="25"/>
    </location>
</feature>
<comment type="caution">
    <text evidence="7">The sequence shown here is derived from an EMBL/GenBank/DDBJ whole genome shotgun (WGS) entry which is preliminary data.</text>
</comment>
<reference evidence="7 8" key="1">
    <citation type="submission" date="2019-11" db="EMBL/GenBank/DDBJ databases">
        <title>Agromyces kandeliae sp. nov., isolated from mangrove soil.</title>
        <authorList>
            <person name="Wang R."/>
        </authorList>
    </citation>
    <scope>NUCLEOTIDE SEQUENCE [LARGE SCALE GENOMIC DNA]</scope>
    <source>
        <strain evidence="7 8">JCM 11433</strain>
    </source>
</reference>
<evidence type="ECO:0000256" key="6">
    <source>
        <dbReference type="SAM" id="MobiDB-lite"/>
    </source>
</evidence>
<name>A0A6I3M9R9_9MICO</name>
<evidence type="ECO:0000256" key="1">
    <source>
        <dbReference type="ARBA" id="ARBA00022448"/>
    </source>
</evidence>
<dbReference type="Proteomes" id="UP000433071">
    <property type="component" value="Unassembled WGS sequence"/>
</dbReference>
<sequence>MSNRCSRRPVGRESRIAGDEGGGMPELYDEVGGPDGVRTAVAVLYRRVVADDELAPWFRDVDLDRLQSHQRAFLTAAFGGPHVFGGRGLIEAHAGLAITDAAFDRIVETLMTSLADLGVRHEAVAAVGERLERLRDEVVSA</sequence>
<dbReference type="AlphaFoldDB" id="A0A6I3M9R9"/>
<dbReference type="CDD" id="cd00454">
    <property type="entry name" value="TrHb1_N"/>
    <property type="match status" value="1"/>
</dbReference>
<dbReference type="OrthoDB" id="9798157at2"/>
<dbReference type="SUPFAM" id="SSF46458">
    <property type="entry name" value="Globin-like"/>
    <property type="match status" value="1"/>
</dbReference>
<evidence type="ECO:0000256" key="2">
    <source>
        <dbReference type="ARBA" id="ARBA00022617"/>
    </source>
</evidence>
<evidence type="ECO:0000313" key="7">
    <source>
        <dbReference type="EMBL" id="MTH69721.1"/>
    </source>
</evidence>
<accession>A0A6I3M9R9</accession>
<feature type="binding site" description="distal binding residue" evidence="5">
    <location>
        <position position="93"/>
    </location>
    <ligand>
        <name>heme</name>
        <dbReference type="ChEBI" id="CHEBI:30413"/>
    </ligand>
    <ligandPart>
        <name>Fe</name>
        <dbReference type="ChEBI" id="CHEBI:18248"/>
    </ligandPart>
</feature>
<keyword evidence="2 5" id="KW-0349">Heme</keyword>
<proteinExistence type="predicted"/>
<evidence type="ECO:0000256" key="5">
    <source>
        <dbReference type="PIRSR" id="PIRSR601486-1"/>
    </source>
</evidence>
<dbReference type="GO" id="GO:0020037">
    <property type="term" value="F:heme binding"/>
    <property type="evidence" value="ECO:0007669"/>
    <property type="project" value="InterPro"/>
</dbReference>
<dbReference type="InterPro" id="IPR012292">
    <property type="entry name" value="Globin/Proto"/>
</dbReference>
<gene>
    <name evidence="7" type="ORF">GJ743_15230</name>
</gene>